<reference evidence="2" key="1">
    <citation type="submission" date="2023-06" db="EMBL/GenBank/DDBJ databases">
        <title>Genome sequence of Methancorpusculaceae sp. Ag1.</title>
        <authorList>
            <person name="Protasov E."/>
            <person name="Platt K."/>
            <person name="Poehlein A."/>
            <person name="Daniel R."/>
            <person name="Brune A."/>
        </authorList>
    </citation>
    <scope>NUCLEOTIDE SEQUENCE</scope>
    <source>
        <strain evidence="2">Ag1</strain>
    </source>
</reference>
<dbReference type="RefSeq" id="WP_338094599.1">
    <property type="nucleotide sequence ID" value="NZ_JAWDKA010000007.1"/>
</dbReference>
<evidence type="ECO:0000256" key="1">
    <source>
        <dbReference type="SAM" id="Phobius"/>
    </source>
</evidence>
<feature type="transmembrane region" description="Helical" evidence="1">
    <location>
        <begin position="32"/>
        <end position="54"/>
    </location>
</feature>
<evidence type="ECO:0000313" key="2">
    <source>
        <dbReference type="EMBL" id="MDV0442192.1"/>
    </source>
</evidence>
<sequence>MKDWLLDIIVGVSSLIVFGILLFVLPMVMPAAYGYIGALILFIAYLAVAGLTVIKNSIT</sequence>
<dbReference type="AlphaFoldDB" id="A0AAE4MBS8"/>
<evidence type="ECO:0000313" key="3">
    <source>
        <dbReference type="Proteomes" id="UP001273136"/>
    </source>
</evidence>
<organism evidence="2 3">
    <name type="scientific">Methanorbis furvi</name>
    <dbReference type="NCBI Taxonomy" id="3028299"/>
    <lineage>
        <taxon>Archaea</taxon>
        <taxon>Methanobacteriati</taxon>
        <taxon>Methanobacteriota</taxon>
        <taxon>Stenosarchaea group</taxon>
        <taxon>Methanomicrobia</taxon>
        <taxon>Methanomicrobiales</taxon>
        <taxon>Methanocorpusculaceae</taxon>
        <taxon>Methanorbis</taxon>
    </lineage>
</organism>
<protein>
    <submittedName>
        <fullName evidence="2">Uncharacterized protein</fullName>
    </submittedName>
</protein>
<keyword evidence="1" id="KW-0472">Membrane</keyword>
<accession>A0AAE4MBS8</accession>
<dbReference type="EMBL" id="JAWDKA010000007">
    <property type="protein sequence ID" value="MDV0442192.1"/>
    <property type="molecule type" value="Genomic_DNA"/>
</dbReference>
<comment type="caution">
    <text evidence="2">The sequence shown here is derived from an EMBL/GenBank/DDBJ whole genome shotgun (WGS) entry which is preliminary data.</text>
</comment>
<keyword evidence="1" id="KW-0812">Transmembrane</keyword>
<keyword evidence="3" id="KW-1185">Reference proteome</keyword>
<proteinExistence type="predicted"/>
<name>A0AAE4MBS8_9EURY</name>
<dbReference type="Proteomes" id="UP001273136">
    <property type="component" value="Unassembled WGS sequence"/>
</dbReference>
<gene>
    <name evidence="2" type="ORF">McpAg1_14220</name>
</gene>
<keyword evidence="1" id="KW-1133">Transmembrane helix</keyword>
<feature type="transmembrane region" description="Helical" evidence="1">
    <location>
        <begin position="5"/>
        <end position="26"/>
    </location>
</feature>